<feature type="compositionally biased region" description="Basic and acidic residues" evidence="3">
    <location>
        <begin position="46"/>
        <end position="60"/>
    </location>
</feature>
<feature type="region of interest" description="Disordered" evidence="3">
    <location>
        <begin position="344"/>
        <end position="371"/>
    </location>
</feature>
<dbReference type="OrthoDB" id="5239715at2759"/>
<feature type="compositionally biased region" description="Basic and acidic residues" evidence="3">
    <location>
        <begin position="138"/>
        <end position="152"/>
    </location>
</feature>
<dbReference type="STRING" id="318479.A0A0N4U8R7"/>
<gene>
    <name evidence="4" type="ORF">DME_LOCUS319</name>
</gene>
<dbReference type="SMART" id="SM00175">
    <property type="entry name" value="RAB"/>
    <property type="match status" value="1"/>
</dbReference>
<feature type="region of interest" description="Disordered" evidence="3">
    <location>
        <begin position="18"/>
        <end position="89"/>
    </location>
</feature>
<feature type="compositionally biased region" description="Basic and acidic residues" evidence="3">
    <location>
        <begin position="79"/>
        <end position="89"/>
    </location>
</feature>
<dbReference type="Proteomes" id="UP000038040">
    <property type="component" value="Unplaced"/>
</dbReference>
<feature type="compositionally biased region" description="Polar residues" evidence="3">
    <location>
        <begin position="153"/>
        <end position="177"/>
    </location>
</feature>
<proteinExistence type="inferred from homology"/>
<organism evidence="5 7">
    <name type="scientific">Dracunculus medinensis</name>
    <name type="common">Guinea worm</name>
    <dbReference type="NCBI Taxonomy" id="318479"/>
    <lineage>
        <taxon>Eukaryota</taxon>
        <taxon>Metazoa</taxon>
        <taxon>Ecdysozoa</taxon>
        <taxon>Nematoda</taxon>
        <taxon>Chromadorea</taxon>
        <taxon>Rhabditida</taxon>
        <taxon>Spirurina</taxon>
        <taxon>Dracunculoidea</taxon>
        <taxon>Dracunculidae</taxon>
        <taxon>Dracunculus</taxon>
    </lineage>
</organism>
<dbReference type="Proteomes" id="UP000274756">
    <property type="component" value="Unassembled WGS sequence"/>
</dbReference>
<dbReference type="InterPro" id="IPR001806">
    <property type="entry name" value="Small_GTPase"/>
</dbReference>
<dbReference type="EMBL" id="UYYG01000002">
    <property type="protein sequence ID" value="VDN50346.1"/>
    <property type="molecule type" value="Genomic_DNA"/>
</dbReference>
<evidence type="ECO:0000313" key="6">
    <source>
        <dbReference type="Proteomes" id="UP000274756"/>
    </source>
</evidence>
<dbReference type="SUPFAM" id="SSF52540">
    <property type="entry name" value="P-loop containing nucleoside triphosphate hydrolases"/>
    <property type="match status" value="1"/>
</dbReference>
<dbReference type="GO" id="GO:0005886">
    <property type="term" value="C:plasma membrane"/>
    <property type="evidence" value="ECO:0007669"/>
    <property type="project" value="TreeGrafter"/>
</dbReference>
<keyword evidence="6" id="KW-1185">Reference proteome</keyword>
<evidence type="ECO:0000313" key="4">
    <source>
        <dbReference type="EMBL" id="VDN50346.1"/>
    </source>
</evidence>
<accession>A0A0N4U8R7</accession>
<reference evidence="7" key="1">
    <citation type="submission" date="2017-02" db="UniProtKB">
        <authorList>
            <consortium name="WormBaseParasite"/>
        </authorList>
    </citation>
    <scope>IDENTIFICATION</scope>
</reference>
<dbReference type="SMART" id="SM00173">
    <property type="entry name" value="RAS"/>
    <property type="match status" value="1"/>
</dbReference>
<dbReference type="PROSITE" id="PS51421">
    <property type="entry name" value="RAS"/>
    <property type="match status" value="1"/>
</dbReference>
<dbReference type="PANTHER" id="PTHR45775:SF11">
    <property type="entry name" value="GTP-BINDING PROTEIN GEM"/>
    <property type="match status" value="1"/>
</dbReference>
<evidence type="ECO:0000256" key="1">
    <source>
        <dbReference type="ARBA" id="ARBA00008846"/>
    </source>
</evidence>
<reference evidence="4 6" key="2">
    <citation type="submission" date="2018-11" db="EMBL/GenBank/DDBJ databases">
        <authorList>
            <consortium name="Pathogen Informatics"/>
        </authorList>
    </citation>
    <scope>NUCLEOTIDE SEQUENCE [LARGE SCALE GENOMIC DNA]</scope>
</reference>
<dbReference type="GO" id="GO:0003924">
    <property type="term" value="F:GTPase activity"/>
    <property type="evidence" value="ECO:0007669"/>
    <property type="project" value="InterPro"/>
</dbReference>
<keyword evidence="2" id="KW-0597">Phosphoprotein</keyword>
<feature type="region of interest" description="Disordered" evidence="3">
    <location>
        <begin position="135"/>
        <end position="177"/>
    </location>
</feature>
<dbReference type="Gene3D" id="3.40.50.300">
    <property type="entry name" value="P-loop containing nucleotide triphosphate hydrolases"/>
    <property type="match status" value="1"/>
</dbReference>
<dbReference type="PROSITE" id="PS51419">
    <property type="entry name" value="RAB"/>
    <property type="match status" value="1"/>
</dbReference>
<sequence length="420" mass="48300">MAFRNDALSSVLRRCLETGSNGTRQDSVQEMKRPLRSQSLKHRQRPAIEIKRCAQNEQQKERRRSTPNISRRFSFSQRNRNESMRTDVWPEPKSSVIEERFLRLPDSEDYTRVRQFKIDEKGAVVSRGDSFRLKKMSKISEHRNSPRPRDSESISYDPNSRAGSTSSNDGKISNDSPTTSHHYKIYIVGAVGTGKSALIGQFITSEYRNTFATEIEEYDNFVSVNIGGQESELTFYEADSNDDSWLYSDVNLYLLLYSIDSRGSLREVLSILKRLREFESTKHKPVVITGNKADLERKRSVKKGDAKNAILTYGVPHYEISVALNHHVDELLVGLIAEIRESSKPKRKSNSSIENEPSNSNSEEEEPSDFHAAIRRFSRRRMLEMGVDSELEENKCANLKPLNLIDRFRSWRRSLPKSKP</sequence>
<dbReference type="Pfam" id="PF00071">
    <property type="entry name" value="Ras"/>
    <property type="match status" value="1"/>
</dbReference>
<protein>
    <submittedName>
        <fullName evidence="7">GTP-binding protein RAD</fullName>
    </submittedName>
</protein>
<dbReference type="GO" id="GO:0005525">
    <property type="term" value="F:GTP binding"/>
    <property type="evidence" value="ECO:0007669"/>
    <property type="project" value="InterPro"/>
</dbReference>
<dbReference type="GO" id="GO:0005246">
    <property type="term" value="F:calcium channel regulator activity"/>
    <property type="evidence" value="ECO:0007669"/>
    <property type="project" value="TreeGrafter"/>
</dbReference>
<comment type="similarity">
    <text evidence="1">Belongs to the small GTPase superfamily. RGK family.</text>
</comment>
<dbReference type="AlphaFoldDB" id="A0A0N4U8R7"/>
<name>A0A0N4U8R7_DRAME</name>
<feature type="compositionally biased region" description="Low complexity" evidence="3">
    <location>
        <begin position="350"/>
        <end position="361"/>
    </location>
</feature>
<dbReference type="InterPro" id="IPR051641">
    <property type="entry name" value="RGK_GTP-binding_reg"/>
</dbReference>
<evidence type="ECO:0000256" key="3">
    <source>
        <dbReference type="SAM" id="MobiDB-lite"/>
    </source>
</evidence>
<dbReference type="PRINTS" id="PR00449">
    <property type="entry name" value="RASTRNSFRMNG"/>
</dbReference>
<dbReference type="InterPro" id="IPR027417">
    <property type="entry name" value="P-loop_NTPase"/>
</dbReference>
<dbReference type="WBParaSite" id="DME_0000345301-mRNA-1">
    <property type="protein sequence ID" value="DME_0000345301-mRNA-1"/>
    <property type="gene ID" value="DME_0000345301"/>
</dbReference>
<evidence type="ECO:0000313" key="7">
    <source>
        <dbReference type="WBParaSite" id="DME_0000345301-mRNA-1"/>
    </source>
</evidence>
<dbReference type="PANTHER" id="PTHR45775">
    <property type="entry name" value="RAD, GEM/KIR FAMILY MEMBER 2, ISOFORM C"/>
    <property type="match status" value="1"/>
</dbReference>
<evidence type="ECO:0000313" key="5">
    <source>
        <dbReference type="Proteomes" id="UP000038040"/>
    </source>
</evidence>
<evidence type="ECO:0000256" key="2">
    <source>
        <dbReference type="ARBA" id="ARBA00022553"/>
    </source>
</evidence>